<name>A0ABQ4HTH2_9ACTN</name>
<evidence type="ECO:0000256" key="4">
    <source>
        <dbReference type="ARBA" id="ARBA00023136"/>
    </source>
</evidence>
<evidence type="ECO:0000256" key="6">
    <source>
        <dbReference type="RuleBase" id="RU361157"/>
    </source>
</evidence>
<dbReference type="PANTHER" id="PTHR43229">
    <property type="entry name" value="NODULATION PROTEIN J"/>
    <property type="match status" value="1"/>
</dbReference>
<evidence type="ECO:0000256" key="5">
    <source>
        <dbReference type="ARBA" id="ARBA00023251"/>
    </source>
</evidence>
<proteinExistence type="inferred from homology"/>
<dbReference type="RefSeq" id="WP_204005288.1">
    <property type="nucleotide sequence ID" value="NZ_BOOZ01000009.1"/>
</dbReference>
<feature type="domain" description="ABC transmembrane type-2" evidence="7">
    <location>
        <begin position="26"/>
        <end position="255"/>
    </location>
</feature>
<dbReference type="InterPro" id="IPR000412">
    <property type="entry name" value="ABC_2_transport"/>
</dbReference>
<evidence type="ECO:0000256" key="1">
    <source>
        <dbReference type="ARBA" id="ARBA00004141"/>
    </source>
</evidence>
<evidence type="ECO:0000256" key="3">
    <source>
        <dbReference type="ARBA" id="ARBA00022989"/>
    </source>
</evidence>
<dbReference type="InterPro" id="IPR013525">
    <property type="entry name" value="ABC2_TM"/>
</dbReference>
<dbReference type="InterPro" id="IPR051784">
    <property type="entry name" value="Nod_factor_ABC_transporter"/>
</dbReference>
<feature type="transmembrane region" description="Helical" evidence="6">
    <location>
        <begin position="230"/>
        <end position="248"/>
    </location>
</feature>
<comment type="similarity">
    <text evidence="6">Belongs to the ABC-2 integral membrane protein family.</text>
</comment>
<reference evidence="8 9" key="1">
    <citation type="submission" date="2021-01" db="EMBL/GenBank/DDBJ databases">
        <title>Whole genome shotgun sequence of Verrucosispora andamanensis NBRC 109075.</title>
        <authorList>
            <person name="Komaki H."/>
            <person name="Tamura T."/>
        </authorList>
    </citation>
    <scope>NUCLEOTIDE SEQUENCE [LARGE SCALE GENOMIC DNA]</scope>
    <source>
        <strain evidence="8 9">NBRC 109075</strain>
    </source>
</reference>
<dbReference type="PANTHER" id="PTHR43229:SF2">
    <property type="entry name" value="NODULATION PROTEIN J"/>
    <property type="match status" value="1"/>
</dbReference>
<keyword evidence="4 6" id="KW-0472">Membrane</keyword>
<evidence type="ECO:0000313" key="9">
    <source>
        <dbReference type="Proteomes" id="UP000647017"/>
    </source>
</evidence>
<dbReference type="PIRSF" id="PIRSF006648">
    <property type="entry name" value="DrrB"/>
    <property type="match status" value="1"/>
</dbReference>
<dbReference type="Proteomes" id="UP000647017">
    <property type="component" value="Unassembled WGS sequence"/>
</dbReference>
<comment type="caution">
    <text evidence="8">The sequence shown here is derived from an EMBL/GenBank/DDBJ whole genome shotgun (WGS) entry which is preliminary data.</text>
</comment>
<feature type="transmembrane region" description="Helical" evidence="6">
    <location>
        <begin position="113"/>
        <end position="134"/>
    </location>
</feature>
<feature type="transmembrane region" description="Helical" evidence="6">
    <location>
        <begin position="32"/>
        <end position="50"/>
    </location>
</feature>
<evidence type="ECO:0000256" key="2">
    <source>
        <dbReference type="ARBA" id="ARBA00022692"/>
    </source>
</evidence>
<keyword evidence="2 6" id="KW-0812">Transmembrane</keyword>
<dbReference type="InterPro" id="IPR047817">
    <property type="entry name" value="ABC2_TM_bact-type"/>
</dbReference>
<keyword evidence="6" id="KW-0813">Transport</keyword>
<comment type="caution">
    <text evidence="6">Lacks conserved residue(s) required for the propagation of feature annotation.</text>
</comment>
<evidence type="ECO:0000313" key="8">
    <source>
        <dbReference type="EMBL" id="GIJ08958.1"/>
    </source>
</evidence>
<protein>
    <recommendedName>
        <fullName evidence="6">Transport permease protein</fullName>
    </recommendedName>
</protein>
<feature type="transmembrane region" description="Helical" evidence="6">
    <location>
        <begin position="140"/>
        <end position="163"/>
    </location>
</feature>
<keyword evidence="5" id="KW-0046">Antibiotic resistance</keyword>
<keyword evidence="3 6" id="KW-1133">Transmembrane helix</keyword>
<dbReference type="PROSITE" id="PS51012">
    <property type="entry name" value="ABC_TM2"/>
    <property type="match status" value="1"/>
</dbReference>
<accession>A0ABQ4HTH2</accession>
<comment type="subcellular location">
    <subcellularLocation>
        <location evidence="6">Cell membrane</location>
        <topology evidence="6">Multi-pass membrane protein</topology>
    </subcellularLocation>
    <subcellularLocation>
        <location evidence="1">Membrane</location>
        <topology evidence="1">Multi-pass membrane protein</topology>
    </subcellularLocation>
</comment>
<evidence type="ECO:0000259" key="7">
    <source>
        <dbReference type="PROSITE" id="PS51012"/>
    </source>
</evidence>
<organism evidence="8 9">
    <name type="scientific">Micromonospora andamanensis</name>
    <dbReference type="NCBI Taxonomy" id="1287068"/>
    <lineage>
        <taxon>Bacteria</taxon>
        <taxon>Bacillati</taxon>
        <taxon>Actinomycetota</taxon>
        <taxon>Actinomycetes</taxon>
        <taxon>Micromonosporales</taxon>
        <taxon>Micromonosporaceae</taxon>
        <taxon>Micromonospora</taxon>
    </lineage>
</organism>
<sequence length="258" mass="27436">MATTAVVRSRAVFEYHLACYRQTWRGTLASSFLTPVLFLLGLGVVLGGYVDRTPVLGLPYAEFVAPGLLAHTAMQVAMMDSATPVMNNFRWQRMYHVIAAAPPGPSDLVLGHLVYAALRVLAATVAFLVVMVVFGTVSSWGALLAPLVGLLVGLATAAPMCAFSATAEDPGVMAMVNRFVLLPMMLFAGIFFPVGEIPGVLQPLIFATPLWHGVELARAATAAAGTAWPVPVHVGYLLLWAVGGFLLARRQFAERLGA</sequence>
<gene>
    <name evidence="8" type="ORF">Van01_21720</name>
</gene>
<keyword evidence="6" id="KW-1003">Cell membrane</keyword>
<keyword evidence="9" id="KW-1185">Reference proteome</keyword>
<dbReference type="PRINTS" id="PR00164">
    <property type="entry name" value="ABC2TRNSPORT"/>
</dbReference>
<dbReference type="Pfam" id="PF01061">
    <property type="entry name" value="ABC2_membrane"/>
    <property type="match status" value="1"/>
</dbReference>
<feature type="transmembrane region" description="Helical" evidence="6">
    <location>
        <begin position="175"/>
        <end position="194"/>
    </location>
</feature>
<dbReference type="EMBL" id="BOOZ01000009">
    <property type="protein sequence ID" value="GIJ08958.1"/>
    <property type="molecule type" value="Genomic_DNA"/>
</dbReference>